<feature type="domain" description="ABC transmembrane type-1" evidence="8">
    <location>
        <begin position="97"/>
        <end position="286"/>
    </location>
</feature>
<dbReference type="GO" id="GO:0005886">
    <property type="term" value="C:plasma membrane"/>
    <property type="evidence" value="ECO:0007669"/>
    <property type="project" value="UniProtKB-SubCell"/>
</dbReference>
<dbReference type="EMBL" id="CYZT01000057">
    <property type="protein sequence ID" value="CUO20289.1"/>
    <property type="molecule type" value="Genomic_DNA"/>
</dbReference>
<evidence type="ECO:0000256" key="1">
    <source>
        <dbReference type="ARBA" id="ARBA00004651"/>
    </source>
</evidence>
<dbReference type="PANTHER" id="PTHR43386">
    <property type="entry name" value="OLIGOPEPTIDE TRANSPORT SYSTEM PERMEASE PROTEIN APPC"/>
    <property type="match status" value="1"/>
</dbReference>
<evidence type="ECO:0000256" key="3">
    <source>
        <dbReference type="ARBA" id="ARBA00022475"/>
    </source>
</evidence>
<evidence type="ECO:0000256" key="5">
    <source>
        <dbReference type="ARBA" id="ARBA00022989"/>
    </source>
</evidence>
<proteinExistence type="inferred from homology"/>
<dbReference type="AlphaFoldDB" id="A0A174D7M2"/>
<name>A0A174D7M2_FLAPL</name>
<dbReference type="PROSITE" id="PS50928">
    <property type="entry name" value="ABC_TM1"/>
    <property type="match status" value="1"/>
</dbReference>
<evidence type="ECO:0000256" key="4">
    <source>
        <dbReference type="ARBA" id="ARBA00022692"/>
    </source>
</evidence>
<dbReference type="Pfam" id="PF00528">
    <property type="entry name" value="BPD_transp_1"/>
    <property type="match status" value="1"/>
</dbReference>
<protein>
    <submittedName>
        <fullName evidence="9">Glutathione transport system permease protein gsiD</fullName>
    </submittedName>
</protein>
<sequence>MEKTKQGQVGMGQRSLAQETWRRFKRNRLAIAGMVFIGVLLAISVITVILDLVNPELYNDLVVKNDLLNKLAKPSPEHILGCDEYGRDLLFRILWGTRYSLFAGVVTILAAILVGGTIGSIAGYYGKIVDNCIMRVMDMMMTVPSLVLAMALVAALGPSLVNLLIALSVSQIPQFARIVRSSVLSVKDAEYIEAARAVGASDVHIILRYIVPNALSPVIVQGTLGVATTILNVAGLSFLGLGVEPPAPEWGSILSSARMYMREAWHISLFPGIAIVLCILSLNLLGDGLRDALDPKQKR</sequence>
<feature type="transmembrane region" description="Helical" evidence="7">
    <location>
        <begin position="146"/>
        <end position="167"/>
    </location>
</feature>
<evidence type="ECO:0000256" key="2">
    <source>
        <dbReference type="ARBA" id="ARBA00022448"/>
    </source>
</evidence>
<dbReference type="SUPFAM" id="SSF161098">
    <property type="entry name" value="MetI-like"/>
    <property type="match status" value="1"/>
</dbReference>
<comment type="subcellular location">
    <subcellularLocation>
        <location evidence="1 7">Cell membrane</location>
        <topology evidence="1 7">Multi-pass membrane protein</topology>
    </subcellularLocation>
</comment>
<accession>A0A174D7M2</accession>
<dbReference type="InterPro" id="IPR050366">
    <property type="entry name" value="BP-dependent_transpt_permease"/>
</dbReference>
<feature type="transmembrane region" description="Helical" evidence="7">
    <location>
        <begin position="218"/>
        <end position="243"/>
    </location>
</feature>
<evidence type="ECO:0000313" key="9">
    <source>
        <dbReference type="EMBL" id="CUO20289.1"/>
    </source>
</evidence>
<dbReference type="InterPro" id="IPR000515">
    <property type="entry name" value="MetI-like"/>
</dbReference>
<feature type="transmembrane region" description="Helical" evidence="7">
    <location>
        <begin position="264"/>
        <end position="285"/>
    </location>
</feature>
<evidence type="ECO:0000313" key="10">
    <source>
        <dbReference type="Proteomes" id="UP000095746"/>
    </source>
</evidence>
<feature type="transmembrane region" description="Helical" evidence="7">
    <location>
        <begin position="29"/>
        <end position="50"/>
    </location>
</feature>
<feature type="transmembrane region" description="Helical" evidence="7">
    <location>
        <begin position="99"/>
        <end position="125"/>
    </location>
</feature>
<dbReference type="PANTHER" id="PTHR43386:SF1">
    <property type="entry name" value="D,D-DIPEPTIDE TRANSPORT SYSTEM PERMEASE PROTEIN DDPC-RELATED"/>
    <property type="match status" value="1"/>
</dbReference>
<organism evidence="9 10">
    <name type="scientific">Flavonifractor plautii</name>
    <name type="common">Fusobacterium plautii</name>
    <dbReference type="NCBI Taxonomy" id="292800"/>
    <lineage>
        <taxon>Bacteria</taxon>
        <taxon>Bacillati</taxon>
        <taxon>Bacillota</taxon>
        <taxon>Clostridia</taxon>
        <taxon>Eubacteriales</taxon>
        <taxon>Oscillospiraceae</taxon>
        <taxon>Flavonifractor</taxon>
    </lineage>
</organism>
<evidence type="ECO:0000259" key="8">
    <source>
        <dbReference type="PROSITE" id="PS50928"/>
    </source>
</evidence>
<dbReference type="InterPro" id="IPR025966">
    <property type="entry name" value="OppC_N"/>
</dbReference>
<keyword evidence="3" id="KW-1003">Cell membrane</keyword>
<dbReference type="InterPro" id="IPR035906">
    <property type="entry name" value="MetI-like_sf"/>
</dbReference>
<dbReference type="CDD" id="cd06261">
    <property type="entry name" value="TM_PBP2"/>
    <property type="match status" value="1"/>
</dbReference>
<evidence type="ECO:0000256" key="7">
    <source>
        <dbReference type="RuleBase" id="RU363032"/>
    </source>
</evidence>
<keyword evidence="6 7" id="KW-0472">Membrane</keyword>
<dbReference type="Gene3D" id="1.10.3720.10">
    <property type="entry name" value="MetI-like"/>
    <property type="match status" value="1"/>
</dbReference>
<dbReference type="RefSeq" id="WP_021630435.1">
    <property type="nucleotide sequence ID" value="NZ_JADMOW010000028.1"/>
</dbReference>
<keyword evidence="2 7" id="KW-0813">Transport</keyword>
<dbReference type="Pfam" id="PF12911">
    <property type="entry name" value="OppC_N"/>
    <property type="match status" value="1"/>
</dbReference>
<gene>
    <name evidence="9" type="primary">gsiD_5</name>
    <name evidence="9" type="ORF">ERS852411_01137</name>
</gene>
<reference evidence="9 10" key="1">
    <citation type="submission" date="2015-09" db="EMBL/GenBank/DDBJ databases">
        <authorList>
            <consortium name="Pathogen Informatics"/>
        </authorList>
    </citation>
    <scope>NUCLEOTIDE SEQUENCE [LARGE SCALE GENOMIC DNA]</scope>
    <source>
        <strain evidence="9 10">2789STDY5608854</strain>
    </source>
</reference>
<dbReference type="Proteomes" id="UP000095746">
    <property type="component" value="Unassembled WGS sequence"/>
</dbReference>
<keyword evidence="5 7" id="KW-1133">Transmembrane helix</keyword>
<dbReference type="GO" id="GO:0055085">
    <property type="term" value="P:transmembrane transport"/>
    <property type="evidence" value="ECO:0007669"/>
    <property type="project" value="InterPro"/>
</dbReference>
<keyword evidence="4 7" id="KW-0812">Transmembrane</keyword>
<evidence type="ECO:0000256" key="6">
    <source>
        <dbReference type="ARBA" id="ARBA00023136"/>
    </source>
</evidence>
<comment type="similarity">
    <text evidence="7">Belongs to the binding-protein-dependent transport system permease family.</text>
</comment>